<dbReference type="InterPro" id="IPR000504">
    <property type="entry name" value="RRM_dom"/>
</dbReference>
<dbReference type="SMART" id="SM01218">
    <property type="entry name" value="FoP_duplication"/>
    <property type="match status" value="1"/>
</dbReference>
<dbReference type="Proteomes" id="UP000678499">
    <property type="component" value="Unassembled WGS sequence"/>
</dbReference>
<feature type="compositionally biased region" description="Gly residues" evidence="7">
    <location>
        <begin position="185"/>
        <end position="200"/>
    </location>
</feature>
<dbReference type="CDD" id="cd12680">
    <property type="entry name" value="RRM_THOC4"/>
    <property type="match status" value="1"/>
</dbReference>
<feature type="region of interest" description="Disordered" evidence="7">
    <location>
        <begin position="1"/>
        <end position="60"/>
    </location>
</feature>
<gene>
    <name evidence="9" type="ORF">NMOB1V02_LOCUS4189</name>
</gene>
<keyword evidence="5" id="KW-0539">Nucleus</keyword>
<keyword evidence="2" id="KW-0813">Transport</keyword>
<dbReference type="Pfam" id="PF13865">
    <property type="entry name" value="FoP_duplication"/>
    <property type="match status" value="1"/>
</dbReference>
<dbReference type="InterPro" id="IPR051229">
    <property type="entry name" value="ALYREF_mRNA_export"/>
</dbReference>
<keyword evidence="10" id="KW-1185">Reference proteome</keyword>
<organism evidence="9">
    <name type="scientific">Notodromas monacha</name>
    <dbReference type="NCBI Taxonomy" id="399045"/>
    <lineage>
        <taxon>Eukaryota</taxon>
        <taxon>Metazoa</taxon>
        <taxon>Ecdysozoa</taxon>
        <taxon>Arthropoda</taxon>
        <taxon>Crustacea</taxon>
        <taxon>Oligostraca</taxon>
        <taxon>Ostracoda</taxon>
        <taxon>Podocopa</taxon>
        <taxon>Podocopida</taxon>
        <taxon>Cypridocopina</taxon>
        <taxon>Cypridoidea</taxon>
        <taxon>Cyprididae</taxon>
        <taxon>Notodromas</taxon>
    </lineage>
</organism>
<reference evidence="9" key="1">
    <citation type="submission" date="2020-11" db="EMBL/GenBank/DDBJ databases">
        <authorList>
            <person name="Tran Van P."/>
        </authorList>
    </citation>
    <scope>NUCLEOTIDE SEQUENCE</scope>
</reference>
<evidence type="ECO:0000259" key="8">
    <source>
        <dbReference type="PROSITE" id="PS50102"/>
    </source>
</evidence>
<dbReference type="SUPFAM" id="SSF54928">
    <property type="entry name" value="RNA-binding domain, RBD"/>
    <property type="match status" value="1"/>
</dbReference>
<dbReference type="InterPro" id="IPR025715">
    <property type="entry name" value="FoP_C"/>
</dbReference>
<dbReference type="OrthoDB" id="1049195at2759"/>
<evidence type="ECO:0000256" key="4">
    <source>
        <dbReference type="ARBA" id="ARBA00022884"/>
    </source>
</evidence>
<keyword evidence="3" id="KW-0509">mRNA transport</keyword>
<dbReference type="GO" id="GO:0006406">
    <property type="term" value="P:mRNA export from nucleus"/>
    <property type="evidence" value="ECO:0007669"/>
    <property type="project" value="TreeGrafter"/>
</dbReference>
<dbReference type="Gene3D" id="3.30.70.330">
    <property type="match status" value="1"/>
</dbReference>
<name>A0A7R9GCY1_9CRUS</name>
<dbReference type="GO" id="GO:0005634">
    <property type="term" value="C:nucleus"/>
    <property type="evidence" value="ECO:0007669"/>
    <property type="project" value="UniProtKB-SubCell"/>
</dbReference>
<evidence type="ECO:0000256" key="3">
    <source>
        <dbReference type="ARBA" id="ARBA00022816"/>
    </source>
</evidence>
<evidence type="ECO:0000256" key="2">
    <source>
        <dbReference type="ARBA" id="ARBA00022448"/>
    </source>
</evidence>
<dbReference type="PROSITE" id="PS50102">
    <property type="entry name" value="RRM"/>
    <property type="match status" value="1"/>
</dbReference>
<sequence length="238" mass="25355">MASKMEMSLEDIIAQSKKSGGMPRGRGRGAGRDAGGRRGATGGPFRRRGAGSRTGAPYARGNVESRWEHDLFDGGNRAKLTQRNSDLGASGKLLVSNLDFGVSDKDMKELFAEFGPLEKAQVHYDRSGRSLGTADIVFVRRNDAVRAMRQYNGVPLDGRAMDIQLTASADEVVTAKSRIGPIRGRGLGRAVGGRGRGGAVRGRRGAPRGGGGGGRGGRKEQLSVDELNKQLDEYLSQK</sequence>
<proteinExistence type="predicted"/>
<keyword evidence="4 6" id="KW-0694">RNA-binding</keyword>
<evidence type="ECO:0000313" key="10">
    <source>
        <dbReference type="Proteomes" id="UP000678499"/>
    </source>
</evidence>
<dbReference type="FunFam" id="3.30.70.330:FF:000273">
    <property type="entry name" value="THO complex subunit 4"/>
    <property type="match status" value="1"/>
</dbReference>
<evidence type="ECO:0000256" key="6">
    <source>
        <dbReference type="PROSITE-ProRule" id="PRU00176"/>
    </source>
</evidence>
<comment type="subcellular location">
    <subcellularLocation>
        <location evidence="1">Nucleus</location>
    </subcellularLocation>
</comment>
<dbReference type="AlphaFoldDB" id="A0A7R9GCY1"/>
<accession>A0A7R9GCY1</accession>
<dbReference type="PANTHER" id="PTHR19965">
    <property type="entry name" value="RNA AND EXPORT FACTOR BINDING PROTEIN"/>
    <property type="match status" value="1"/>
</dbReference>
<evidence type="ECO:0000313" key="9">
    <source>
        <dbReference type="EMBL" id="CAD7276424.1"/>
    </source>
</evidence>
<dbReference type="InterPro" id="IPR035979">
    <property type="entry name" value="RBD_domain_sf"/>
</dbReference>
<protein>
    <recommendedName>
        <fullName evidence="8">RRM domain-containing protein</fullName>
    </recommendedName>
</protein>
<dbReference type="EMBL" id="OA882661">
    <property type="protein sequence ID" value="CAD7276424.1"/>
    <property type="molecule type" value="Genomic_DNA"/>
</dbReference>
<feature type="region of interest" description="Disordered" evidence="7">
    <location>
        <begin position="185"/>
        <end position="238"/>
    </location>
</feature>
<evidence type="ECO:0000256" key="7">
    <source>
        <dbReference type="SAM" id="MobiDB-lite"/>
    </source>
</evidence>
<dbReference type="Pfam" id="PF00076">
    <property type="entry name" value="RRM_1"/>
    <property type="match status" value="1"/>
</dbReference>
<dbReference type="GO" id="GO:0003729">
    <property type="term" value="F:mRNA binding"/>
    <property type="evidence" value="ECO:0007669"/>
    <property type="project" value="TreeGrafter"/>
</dbReference>
<dbReference type="SMART" id="SM00360">
    <property type="entry name" value="RRM"/>
    <property type="match status" value="1"/>
</dbReference>
<evidence type="ECO:0000256" key="1">
    <source>
        <dbReference type="ARBA" id="ARBA00004123"/>
    </source>
</evidence>
<dbReference type="InterPro" id="IPR012677">
    <property type="entry name" value="Nucleotide-bd_a/b_plait_sf"/>
</dbReference>
<feature type="compositionally biased region" description="Basic and acidic residues" evidence="7">
    <location>
        <begin position="217"/>
        <end position="232"/>
    </location>
</feature>
<dbReference type="PANTHER" id="PTHR19965:SF82">
    <property type="entry name" value="THO COMPLEX SUBUNIT 4"/>
    <property type="match status" value="1"/>
</dbReference>
<dbReference type="EMBL" id="CAJPEX010000624">
    <property type="protein sequence ID" value="CAG0916576.1"/>
    <property type="molecule type" value="Genomic_DNA"/>
</dbReference>
<evidence type="ECO:0000256" key="5">
    <source>
        <dbReference type="ARBA" id="ARBA00023242"/>
    </source>
</evidence>
<feature type="domain" description="RRM" evidence="8">
    <location>
        <begin position="91"/>
        <end position="168"/>
    </location>
</feature>